<comment type="caution">
    <text evidence="1">The sequence shown here is derived from an EMBL/GenBank/DDBJ whole genome shotgun (WGS) entry which is preliminary data.</text>
</comment>
<reference evidence="1" key="1">
    <citation type="submission" date="2021-01" db="EMBL/GenBank/DDBJ databases">
        <authorList>
            <person name="Sun Q."/>
        </authorList>
    </citation>
    <scope>NUCLEOTIDE SEQUENCE</scope>
    <source>
        <strain evidence="1">YIM B02566</strain>
    </source>
</reference>
<name>A0ACC5REH6_9HYPH</name>
<keyword evidence="1" id="KW-0436">Ligase</keyword>
<accession>A0ACC5REH6</accession>
<evidence type="ECO:0000313" key="1">
    <source>
        <dbReference type="EMBL" id="MBK1871109.1"/>
    </source>
</evidence>
<sequence>MSLQNLEQSLIDGITSAADETELESLRVSALGKKGAISERMKTLGGMAPEERKTAGAELNALKDKITEALSARKSALQAKTLEARLVTEKVDVTLPARPEAQGSIHPVSQVWEEVVQIWGDLGFSVAEGPHIENDFYNFTALNIPPEHPARQEHDTFYLQPKADGSRMLLRTHTSPVQIRSMLESKPPIRIIAPGRTFRSDSDQTHTPMFHQIEGLVIDEETHLGHLKWALAEFCKAFFEIDDVKMRFRASHFPFTEPSMEIDINCSWEGGQVKIGEGSSWLEILGSGMVHPSVIKAGGLDPERYQGWAFGMGLDRIAMLKYGIPDLRAFFEADLRWLRHYGFRSLAVPTLAGGLS</sequence>
<organism evidence="1 2">
    <name type="scientific">Taklimakanibacter albus</name>
    <dbReference type="NCBI Taxonomy" id="2800327"/>
    <lineage>
        <taxon>Bacteria</taxon>
        <taxon>Pseudomonadati</taxon>
        <taxon>Pseudomonadota</taxon>
        <taxon>Alphaproteobacteria</taxon>
        <taxon>Hyphomicrobiales</taxon>
        <taxon>Aestuariivirgaceae</taxon>
        <taxon>Taklimakanibacter</taxon>
    </lineage>
</organism>
<dbReference type="EMBL" id="JAENHL010000008">
    <property type="protein sequence ID" value="MBK1871109.1"/>
    <property type="molecule type" value="Genomic_DNA"/>
</dbReference>
<evidence type="ECO:0000313" key="2">
    <source>
        <dbReference type="Proteomes" id="UP000616151"/>
    </source>
</evidence>
<protein>
    <submittedName>
        <fullName evidence="1">Phenylalanine--tRNA ligase subunit alpha</fullName>
        <ecNumber evidence="1">6.1.1.20</ecNumber>
    </submittedName>
</protein>
<dbReference type="Proteomes" id="UP000616151">
    <property type="component" value="Unassembled WGS sequence"/>
</dbReference>
<gene>
    <name evidence="1" type="primary">pheS</name>
    <name evidence="1" type="ORF">JHL16_32385</name>
</gene>
<keyword evidence="2" id="KW-1185">Reference proteome</keyword>
<proteinExistence type="predicted"/>
<dbReference type="EC" id="6.1.1.20" evidence="1"/>